<feature type="signal peptide" evidence="2">
    <location>
        <begin position="1"/>
        <end position="18"/>
    </location>
</feature>
<feature type="repeat" description="TPR" evidence="1">
    <location>
        <begin position="182"/>
        <end position="215"/>
    </location>
</feature>
<dbReference type="PROSITE" id="PS50005">
    <property type="entry name" value="TPR"/>
    <property type="match status" value="1"/>
</dbReference>
<keyword evidence="1" id="KW-0802">TPR repeat</keyword>
<dbReference type="SMART" id="SM00028">
    <property type="entry name" value="TPR"/>
    <property type="match status" value="2"/>
</dbReference>
<gene>
    <name evidence="3" type="ORF">tloyanaT_35950</name>
</gene>
<dbReference type="InterPro" id="IPR019734">
    <property type="entry name" value="TPR_rpt"/>
</dbReference>
<reference evidence="3 4" key="1">
    <citation type="submission" date="2023-03" db="EMBL/GenBank/DDBJ databases">
        <title>Thalassotalea loyana LMG 22536T draft genome sequence.</title>
        <authorList>
            <person name="Sawabe T."/>
        </authorList>
    </citation>
    <scope>NUCLEOTIDE SEQUENCE [LARGE SCALE GENOMIC DNA]</scope>
    <source>
        <strain evidence="3 4">LMG 22536</strain>
    </source>
</reference>
<protein>
    <recommendedName>
        <fullName evidence="5">Tetratricopeptide repeat protein</fullName>
    </recommendedName>
</protein>
<keyword evidence="2" id="KW-0732">Signal</keyword>
<name>A0ABQ6HGX3_9GAMM</name>
<accession>A0ABQ6HGX3</accession>
<dbReference type="Pfam" id="PF13181">
    <property type="entry name" value="TPR_8"/>
    <property type="match status" value="1"/>
</dbReference>
<sequence length="226" mass="24865">MKKLLLASFIITSTSAIADQSQINAIENASMQLNTQQLIALTEQNESYDQGLALYRLAIAQNLTVDADSAIDSLNKAMKVMEAHVETTPNDGEAWALLAQIYGLKIGYEPMKGAFYGPKSGKALNHAFKYAPQSPRTHLVKAVSEYNTPAMFGGSKAAALKSLDQAIGLFKSDTSNNQWGEPEAYVWRGLTHLSQNNLEKAMQDWQHALDIAPDYGWAKMLINQNK</sequence>
<comment type="caution">
    <text evidence="3">The sequence shown here is derived from an EMBL/GenBank/DDBJ whole genome shotgun (WGS) entry which is preliminary data.</text>
</comment>
<dbReference type="EMBL" id="BSSV01000011">
    <property type="protein sequence ID" value="GLX87342.1"/>
    <property type="molecule type" value="Genomic_DNA"/>
</dbReference>
<evidence type="ECO:0000256" key="2">
    <source>
        <dbReference type="SAM" id="SignalP"/>
    </source>
</evidence>
<evidence type="ECO:0000313" key="4">
    <source>
        <dbReference type="Proteomes" id="UP001157134"/>
    </source>
</evidence>
<organism evidence="3 4">
    <name type="scientific">Thalassotalea loyana</name>
    <dbReference type="NCBI Taxonomy" id="280483"/>
    <lineage>
        <taxon>Bacteria</taxon>
        <taxon>Pseudomonadati</taxon>
        <taxon>Pseudomonadota</taxon>
        <taxon>Gammaproteobacteria</taxon>
        <taxon>Alteromonadales</taxon>
        <taxon>Colwelliaceae</taxon>
        <taxon>Thalassotalea</taxon>
    </lineage>
</organism>
<proteinExistence type="predicted"/>
<dbReference type="SUPFAM" id="SSF48452">
    <property type="entry name" value="TPR-like"/>
    <property type="match status" value="1"/>
</dbReference>
<evidence type="ECO:0000313" key="3">
    <source>
        <dbReference type="EMBL" id="GLX87342.1"/>
    </source>
</evidence>
<feature type="chain" id="PRO_5047009444" description="Tetratricopeptide repeat protein" evidence="2">
    <location>
        <begin position="19"/>
        <end position="226"/>
    </location>
</feature>
<evidence type="ECO:0008006" key="5">
    <source>
        <dbReference type="Google" id="ProtNLM"/>
    </source>
</evidence>
<dbReference type="InterPro" id="IPR011990">
    <property type="entry name" value="TPR-like_helical_dom_sf"/>
</dbReference>
<dbReference type="RefSeq" id="WP_284301329.1">
    <property type="nucleotide sequence ID" value="NZ_BSSV01000011.1"/>
</dbReference>
<dbReference type="Proteomes" id="UP001157134">
    <property type="component" value="Unassembled WGS sequence"/>
</dbReference>
<evidence type="ECO:0000256" key="1">
    <source>
        <dbReference type="PROSITE-ProRule" id="PRU00339"/>
    </source>
</evidence>
<dbReference type="Gene3D" id="1.25.40.10">
    <property type="entry name" value="Tetratricopeptide repeat domain"/>
    <property type="match status" value="1"/>
</dbReference>
<keyword evidence="4" id="KW-1185">Reference proteome</keyword>